<dbReference type="Pfam" id="PF23296">
    <property type="entry name" value="DUF7079"/>
    <property type="match status" value="1"/>
</dbReference>
<evidence type="ECO:0000259" key="1">
    <source>
        <dbReference type="Pfam" id="PF23296"/>
    </source>
</evidence>
<reference evidence="2 3" key="1">
    <citation type="submission" date="2017-04" db="EMBL/GenBank/DDBJ databases">
        <title>Draft genome sequence of Zooshikella ganghwensis VG4 isolated from Red Sea sediments.</title>
        <authorList>
            <person name="Rehman Z."/>
            <person name="Alam I."/>
            <person name="Kamau A."/>
            <person name="Bajic V."/>
            <person name="Leiknes T."/>
        </authorList>
    </citation>
    <scope>NUCLEOTIDE SEQUENCE [LARGE SCALE GENOMIC DNA]</scope>
    <source>
        <strain evidence="2 3">VG4</strain>
    </source>
</reference>
<dbReference type="InterPro" id="IPR055507">
    <property type="entry name" value="DUF7079"/>
</dbReference>
<dbReference type="RefSeq" id="WP_094788132.1">
    <property type="nucleotide sequence ID" value="NZ_NDXW01000001.1"/>
</dbReference>
<organism evidence="2 3">
    <name type="scientific">Zooshikella ganghwensis</name>
    <dbReference type="NCBI Taxonomy" id="202772"/>
    <lineage>
        <taxon>Bacteria</taxon>
        <taxon>Pseudomonadati</taxon>
        <taxon>Pseudomonadota</taxon>
        <taxon>Gammaproteobacteria</taxon>
        <taxon>Oceanospirillales</taxon>
        <taxon>Zooshikellaceae</taxon>
        <taxon>Zooshikella</taxon>
    </lineage>
</organism>
<sequence length="129" mass="15186">MKKQQQEYYEIAWYSISELFLDTELKGLELKFIAKQLLQTPFTESELNEILIYDVAPVCYGNLLATTGVWEGFDKEWLFSEIQNNKSKNQKIFRLKCKLIKCFYGSALQSQWTIVLEKLRNLRSDCSIP</sequence>
<dbReference type="Proteomes" id="UP000257039">
    <property type="component" value="Unassembled WGS sequence"/>
</dbReference>
<feature type="domain" description="DUF7079" evidence="1">
    <location>
        <begin position="11"/>
        <end position="116"/>
    </location>
</feature>
<keyword evidence="3" id="KW-1185">Reference proteome</keyword>
<evidence type="ECO:0000313" key="3">
    <source>
        <dbReference type="Proteomes" id="UP000257039"/>
    </source>
</evidence>
<gene>
    <name evidence="2" type="ORF">B9G39_17675</name>
</gene>
<dbReference type="AlphaFoldDB" id="A0A4P9VQR3"/>
<dbReference type="EMBL" id="NDXW01000001">
    <property type="protein sequence ID" value="RDH45119.1"/>
    <property type="molecule type" value="Genomic_DNA"/>
</dbReference>
<accession>A0A4P9VQR3</accession>
<protein>
    <recommendedName>
        <fullName evidence="1">DUF7079 domain-containing protein</fullName>
    </recommendedName>
</protein>
<comment type="caution">
    <text evidence="2">The sequence shown here is derived from an EMBL/GenBank/DDBJ whole genome shotgun (WGS) entry which is preliminary data.</text>
</comment>
<proteinExistence type="predicted"/>
<evidence type="ECO:0000313" key="2">
    <source>
        <dbReference type="EMBL" id="RDH45119.1"/>
    </source>
</evidence>
<name>A0A4P9VQR3_9GAMM</name>